<dbReference type="EMBL" id="LAZR01003345">
    <property type="protein sequence ID" value="KKN19341.1"/>
    <property type="molecule type" value="Genomic_DNA"/>
</dbReference>
<reference evidence="3" key="1">
    <citation type="journal article" date="2015" name="Nature">
        <title>Complex archaea that bridge the gap between prokaryotes and eukaryotes.</title>
        <authorList>
            <person name="Spang A."/>
            <person name="Saw J.H."/>
            <person name="Jorgensen S.L."/>
            <person name="Zaremba-Niedzwiedzka K."/>
            <person name="Martijn J."/>
            <person name="Lind A.E."/>
            <person name="van Eijk R."/>
            <person name="Schleper C."/>
            <person name="Guy L."/>
            <person name="Ettema T.J."/>
        </authorList>
    </citation>
    <scope>NUCLEOTIDE SEQUENCE</scope>
</reference>
<dbReference type="SUPFAM" id="SSF117892">
    <property type="entry name" value="Band 7/SPFH domain"/>
    <property type="match status" value="1"/>
</dbReference>
<dbReference type="InterPro" id="IPR001107">
    <property type="entry name" value="Band_7"/>
</dbReference>
<comment type="similarity">
    <text evidence="1">Belongs to the band 7/mec-2 family.</text>
</comment>
<dbReference type="Gene3D" id="3.30.479.30">
    <property type="entry name" value="Band 7 domain"/>
    <property type="match status" value="1"/>
</dbReference>
<proteinExistence type="inferred from homology"/>
<evidence type="ECO:0000256" key="1">
    <source>
        <dbReference type="ARBA" id="ARBA00008164"/>
    </source>
</evidence>
<dbReference type="PANTHER" id="PTHR10264:SF19">
    <property type="entry name" value="AT06885P-RELATED"/>
    <property type="match status" value="1"/>
</dbReference>
<feature type="domain" description="Band 7" evidence="2">
    <location>
        <begin position="16"/>
        <end position="174"/>
    </location>
</feature>
<dbReference type="InterPro" id="IPR043202">
    <property type="entry name" value="Band-7_stomatin-like"/>
</dbReference>
<dbReference type="SMART" id="SM00244">
    <property type="entry name" value="PHB"/>
    <property type="match status" value="1"/>
</dbReference>
<accession>A0A0F9R231</accession>
<comment type="caution">
    <text evidence="3">The sequence shown here is derived from an EMBL/GenBank/DDBJ whole genome shotgun (WGS) entry which is preliminary data.</text>
</comment>
<gene>
    <name evidence="3" type="ORF">LCGC14_0946760</name>
</gene>
<dbReference type="PANTHER" id="PTHR10264">
    <property type="entry name" value="BAND 7 PROTEIN-RELATED"/>
    <property type="match status" value="1"/>
</dbReference>
<dbReference type="Pfam" id="PF01145">
    <property type="entry name" value="Band_7"/>
    <property type="match status" value="1"/>
</dbReference>
<protein>
    <recommendedName>
        <fullName evidence="2">Band 7 domain-containing protein</fullName>
    </recommendedName>
</protein>
<name>A0A0F9R231_9ZZZZ</name>
<evidence type="ECO:0000259" key="2">
    <source>
        <dbReference type="SMART" id="SM00244"/>
    </source>
</evidence>
<sequence>MDFLTKIYESIKKLIPRLELIQPDEAGVRITLGTREKILKPGWYLLWPIIQELLYTTVTTQVKDLRSQSIISKDCHDMTVSGAVKYKITDIRKAMLEVQDFDGSLDALSLGVLLAVASTMTREELQDTEGLGDNILKKIREEASGWGLRLQKFYITDLGRTRNVRLLTNNNGVMVQ</sequence>
<dbReference type="InterPro" id="IPR036013">
    <property type="entry name" value="Band_7/SPFH_dom_sf"/>
</dbReference>
<dbReference type="GO" id="GO:0005886">
    <property type="term" value="C:plasma membrane"/>
    <property type="evidence" value="ECO:0007669"/>
    <property type="project" value="InterPro"/>
</dbReference>
<dbReference type="AlphaFoldDB" id="A0A0F9R231"/>
<evidence type="ECO:0000313" key="3">
    <source>
        <dbReference type="EMBL" id="KKN19341.1"/>
    </source>
</evidence>
<organism evidence="3">
    <name type="scientific">marine sediment metagenome</name>
    <dbReference type="NCBI Taxonomy" id="412755"/>
    <lineage>
        <taxon>unclassified sequences</taxon>
        <taxon>metagenomes</taxon>
        <taxon>ecological metagenomes</taxon>
    </lineage>
</organism>